<keyword evidence="3" id="KW-0804">Transcription</keyword>
<dbReference type="InterPro" id="IPR050313">
    <property type="entry name" value="Carb_Metab_HTH_regulators"/>
</dbReference>
<dbReference type="PANTHER" id="PTHR30363">
    <property type="entry name" value="HTH-TYPE TRANSCRIPTIONAL REGULATOR SRLR-RELATED"/>
    <property type="match status" value="1"/>
</dbReference>
<gene>
    <name evidence="5" type="ORF">BXY57_1130</name>
</gene>
<dbReference type="InterPro" id="IPR014036">
    <property type="entry name" value="DeoR-like_C"/>
</dbReference>
<evidence type="ECO:0000313" key="6">
    <source>
        <dbReference type="Proteomes" id="UP000230000"/>
    </source>
</evidence>
<evidence type="ECO:0000256" key="2">
    <source>
        <dbReference type="ARBA" id="ARBA00023125"/>
    </source>
</evidence>
<dbReference type="GO" id="GO:0003677">
    <property type="term" value="F:DNA binding"/>
    <property type="evidence" value="ECO:0007669"/>
    <property type="project" value="UniProtKB-KW"/>
</dbReference>
<dbReference type="PRINTS" id="PR00037">
    <property type="entry name" value="HTHLACR"/>
</dbReference>
<proteinExistence type="predicted"/>
<protein>
    <submittedName>
        <fullName evidence="5">DeoR family transcriptional regulator</fullName>
    </submittedName>
</protein>
<evidence type="ECO:0000259" key="4">
    <source>
        <dbReference type="PROSITE" id="PS51000"/>
    </source>
</evidence>
<evidence type="ECO:0000313" key="5">
    <source>
        <dbReference type="EMBL" id="PJJ75551.1"/>
    </source>
</evidence>
<dbReference type="EMBL" id="PGFG01000001">
    <property type="protein sequence ID" value="PJJ75551.1"/>
    <property type="molecule type" value="Genomic_DNA"/>
</dbReference>
<dbReference type="SMART" id="SM01134">
    <property type="entry name" value="DeoRC"/>
    <property type="match status" value="1"/>
</dbReference>
<dbReference type="Gene3D" id="3.40.50.1360">
    <property type="match status" value="1"/>
</dbReference>
<dbReference type="InterPro" id="IPR001034">
    <property type="entry name" value="DeoR_HTH"/>
</dbReference>
<feature type="domain" description="HTH deoR-type" evidence="4">
    <location>
        <begin position="59"/>
        <end position="114"/>
    </location>
</feature>
<dbReference type="PROSITE" id="PS00894">
    <property type="entry name" value="HTH_DEOR_1"/>
    <property type="match status" value="1"/>
</dbReference>
<dbReference type="SMART" id="SM00420">
    <property type="entry name" value="HTH_DEOR"/>
    <property type="match status" value="1"/>
</dbReference>
<dbReference type="Pfam" id="PF08220">
    <property type="entry name" value="HTH_DeoR"/>
    <property type="match status" value="1"/>
</dbReference>
<dbReference type="InterPro" id="IPR036390">
    <property type="entry name" value="WH_DNA-bd_sf"/>
</dbReference>
<dbReference type="SUPFAM" id="SSF100950">
    <property type="entry name" value="NagB/RpiA/CoA transferase-like"/>
    <property type="match status" value="1"/>
</dbReference>
<keyword evidence="2" id="KW-0238">DNA-binding</keyword>
<dbReference type="PANTHER" id="PTHR30363:SF44">
    <property type="entry name" value="AGA OPERON TRANSCRIPTIONAL REPRESSOR-RELATED"/>
    <property type="match status" value="1"/>
</dbReference>
<keyword evidence="6" id="KW-1185">Reference proteome</keyword>
<accession>A0A2M9CUI0</accession>
<reference evidence="5 6" key="1">
    <citation type="submission" date="2017-11" db="EMBL/GenBank/DDBJ databases">
        <title>Genomic Encyclopedia of Archaeal and Bacterial Type Strains, Phase II (KMG-II): From Individual Species to Whole Genera.</title>
        <authorList>
            <person name="Goeker M."/>
        </authorList>
    </citation>
    <scope>NUCLEOTIDE SEQUENCE [LARGE SCALE GENOMIC DNA]</scope>
    <source>
        <strain evidence="5 6">DSM 27268</strain>
    </source>
</reference>
<dbReference type="Pfam" id="PF00455">
    <property type="entry name" value="DeoRC"/>
    <property type="match status" value="1"/>
</dbReference>
<organism evidence="5 6">
    <name type="scientific">Thermoflavifilum aggregans</name>
    <dbReference type="NCBI Taxonomy" id="454188"/>
    <lineage>
        <taxon>Bacteria</taxon>
        <taxon>Pseudomonadati</taxon>
        <taxon>Bacteroidota</taxon>
        <taxon>Chitinophagia</taxon>
        <taxon>Chitinophagales</taxon>
        <taxon>Chitinophagaceae</taxon>
        <taxon>Thermoflavifilum</taxon>
    </lineage>
</organism>
<dbReference type="GO" id="GO:0003700">
    <property type="term" value="F:DNA-binding transcription factor activity"/>
    <property type="evidence" value="ECO:0007669"/>
    <property type="project" value="InterPro"/>
</dbReference>
<comment type="caution">
    <text evidence="5">The sequence shown here is derived from an EMBL/GenBank/DDBJ whole genome shotgun (WGS) entry which is preliminary data.</text>
</comment>
<dbReference type="Gene3D" id="1.10.10.10">
    <property type="entry name" value="Winged helix-like DNA-binding domain superfamily/Winged helix DNA-binding domain"/>
    <property type="match status" value="1"/>
</dbReference>
<dbReference type="Proteomes" id="UP000230000">
    <property type="component" value="Unassembled WGS sequence"/>
</dbReference>
<evidence type="ECO:0000256" key="3">
    <source>
        <dbReference type="ARBA" id="ARBA00023163"/>
    </source>
</evidence>
<sequence>MIIITLNVKIIIRNKKQNISKKKLSIPEIFRKKEVFISFDKIIQRKDQIWSIPSFMAPLTHRHQKILEQLQERGYVNVTDLCRQLQVSAVTIRKDLKFLEQRGLLFRSHGGASLHNPYINELPVNEKEKIRMEEKMRIGEAAARLIEPDDAIIIASGTTVLAFARCIRPRHHLTVITASLNVALELNRYPETEVIQLPGPLRKTSSSVIGPYAEQMLQQFSCSKLFLGVDGIDPEFGCTTTSMLEASLNRHMMAAAQKTIVLADSTKFGKRGFGKICDMDEVDQIITDREVSDAMLKALDEKGVEVVKA</sequence>
<dbReference type="PROSITE" id="PS51000">
    <property type="entry name" value="HTH_DEOR_2"/>
    <property type="match status" value="1"/>
</dbReference>
<dbReference type="SUPFAM" id="SSF46785">
    <property type="entry name" value="Winged helix' DNA-binding domain"/>
    <property type="match status" value="1"/>
</dbReference>
<dbReference type="InterPro" id="IPR036388">
    <property type="entry name" value="WH-like_DNA-bd_sf"/>
</dbReference>
<keyword evidence="1" id="KW-0805">Transcription regulation</keyword>
<name>A0A2M9CUI0_9BACT</name>
<dbReference type="AlphaFoldDB" id="A0A2M9CUI0"/>
<evidence type="ECO:0000256" key="1">
    <source>
        <dbReference type="ARBA" id="ARBA00023015"/>
    </source>
</evidence>
<dbReference type="InterPro" id="IPR037171">
    <property type="entry name" value="NagB/RpiA_transferase-like"/>
</dbReference>
<dbReference type="InterPro" id="IPR018356">
    <property type="entry name" value="Tscrpt_reg_HTH_DeoR_CS"/>
</dbReference>